<evidence type="ECO:0000256" key="13">
    <source>
        <dbReference type="SAM" id="MobiDB-lite"/>
    </source>
</evidence>
<dbReference type="GO" id="GO:0005765">
    <property type="term" value="C:lysosomal membrane"/>
    <property type="evidence" value="ECO:0007669"/>
    <property type="project" value="TreeGrafter"/>
</dbReference>
<evidence type="ECO:0000256" key="7">
    <source>
        <dbReference type="ARBA" id="ARBA00022989"/>
    </source>
</evidence>
<keyword evidence="18" id="KW-1185">Reference proteome</keyword>
<evidence type="ECO:0000256" key="3">
    <source>
        <dbReference type="ARBA" id="ARBA00022448"/>
    </source>
</evidence>
<feature type="transmembrane region" description="Helical" evidence="14">
    <location>
        <begin position="483"/>
        <end position="505"/>
    </location>
</feature>
<sequence length="628" mass="72582">MEPIEEASSSVLRTRSVERKTFVVQELTQDKDTASQTQPHGERSSLLGSSFDVHPAVTYGGITASFADHSETVPTSDFRMSSEEPLTWSEEELKRKLKYFFMNPIEKWRAKGKFPWKLVLQVVKIVFVTLQLCVFGSDGYTYELQKQNTGTSFKHMFLKDWTPLRDVVSYPPSTGPYAVYTKPDFYGNVDNVVKVYSDITNISLGTYCYEGPNCTMTSLSFCRQEFNKMIAFNQSVTFDSHRKTICHEIPSLFPEGDPRWKQFSIQKYLADKNDTIAFDRLIYAEITFTLKTIFLKSLGSNKYPDCYNFSIDVFYNNKEHDGQVLVTLDTKAEKLKCYHNGTMNPEDKWGYILRQILNCFIIIICILSLLLCIRCLAKALFICRETNKYVKLTQNKALSAQEKMEFVDMWYCAMIFNDALIIGASILKAAIEQRTVESDQYATCAILLGAGNLLVWSGVLRYLGFFSKYNILILTMKRAIPNVLRFTLCCILLYSGFCFCGWVVLGPYHIKFRSLSSTSECLFAMMNGDDLFATFAITNTNNNLIWWFSRIYLYTFISMFIYVVISLFISVIMDSYETVKDHHRHGTTLTRIQVLVADFPENSCSSFYQQRRKQQKSLWQWIVMYFKK</sequence>
<evidence type="ECO:0000313" key="17">
    <source>
        <dbReference type="EMBL" id="GIX86708.1"/>
    </source>
</evidence>
<evidence type="ECO:0000256" key="14">
    <source>
        <dbReference type="SAM" id="Phobius"/>
    </source>
</evidence>
<comment type="caution">
    <text evidence="17">The sequence shown here is derived from an EMBL/GenBank/DDBJ whole genome shotgun (WGS) entry which is preliminary data.</text>
</comment>
<accession>A0AAV4NQL8</accession>
<keyword evidence="11" id="KW-0407">Ion channel</keyword>
<keyword evidence="5 14" id="KW-0812">Transmembrane</keyword>
<dbReference type="Pfam" id="PF08016">
    <property type="entry name" value="PKD_channel"/>
    <property type="match status" value="1"/>
</dbReference>
<dbReference type="GO" id="GO:0005886">
    <property type="term" value="C:plasma membrane"/>
    <property type="evidence" value="ECO:0007669"/>
    <property type="project" value="UniProtKB-SubCell"/>
</dbReference>
<dbReference type="InterPro" id="IPR049134">
    <property type="entry name" value="MCLN_ECD"/>
</dbReference>
<keyword evidence="9 14" id="KW-0472">Membrane</keyword>
<dbReference type="InterPro" id="IPR039031">
    <property type="entry name" value="Mucolipin"/>
</dbReference>
<organism evidence="17 18">
    <name type="scientific">Caerostris extrusa</name>
    <name type="common">Bark spider</name>
    <name type="synonym">Caerostris bankana</name>
    <dbReference type="NCBI Taxonomy" id="172846"/>
    <lineage>
        <taxon>Eukaryota</taxon>
        <taxon>Metazoa</taxon>
        <taxon>Ecdysozoa</taxon>
        <taxon>Arthropoda</taxon>
        <taxon>Chelicerata</taxon>
        <taxon>Arachnida</taxon>
        <taxon>Araneae</taxon>
        <taxon>Araneomorphae</taxon>
        <taxon>Entelegynae</taxon>
        <taxon>Araneoidea</taxon>
        <taxon>Araneidae</taxon>
        <taxon>Caerostris</taxon>
    </lineage>
</organism>
<evidence type="ECO:0000259" key="16">
    <source>
        <dbReference type="Pfam" id="PF21381"/>
    </source>
</evidence>
<dbReference type="EMBL" id="BPLR01003608">
    <property type="protein sequence ID" value="GIX86708.1"/>
    <property type="molecule type" value="Genomic_DNA"/>
</dbReference>
<keyword evidence="8" id="KW-0406">Ion transport</keyword>
<evidence type="ECO:0000256" key="2">
    <source>
        <dbReference type="ARBA" id="ARBA00004651"/>
    </source>
</evidence>
<comment type="subcellular location">
    <subcellularLocation>
        <location evidence="2">Cell membrane</location>
        <topology evidence="2">Multi-pass membrane protein</topology>
    </subcellularLocation>
    <subcellularLocation>
        <location evidence="1">Endosome membrane</location>
        <topology evidence="1">Multi-pass membrane protein</topology>
    </subcellularLocation>
</comment>
<dbReference type="GO" id="GO:0010008">
    <property type="term" value="C:endosome membrane"/>
    <property type="evidence" value="ECO:0007669"/>
    <property type="project" value="UniProtKB-SubCell"/>
</dbReference>
<evidence type="ECO:0000256" key="4">
    <source>
        <dbReference type="ARBA" id="ARBA00022475"/>
    </source>
</evidence>
<dbReference type="FunFam" id="1.10.287.70:FF:000033">
    <property type="entry name" value="Mucolipin 1"/>
    <property type="match status" value="1"/>
</dbReference>
<evidence type="ECO:0000256" key="5">
    <source>
        <dbReference type="ARBA" id="ARBA00022692"/>
    </source>
</evidence>
<protein>
    <submittedName>
        <fullName evidence="17">Mucolipin-3</fullName>
    </submittedName>
</protein>
<evidence type="ECO:0000256" key="8">
    <source>
        <dbReference type="ARBA" id="ARBA00023065"/>
    </source>
</evidence>
<dbReference type="PANTHER" id="PTHR12127:SF7">
    <property type="entry name" value="SD02261P"/>
    <property type="match status" value="1"/>
</dbReference>
<evidence type="ECO:0000256" key="12">
    <source>
        <dbReference type="ARBA" id="ARBA00036634"/>
    </source>
</evidence>
<evidence type="ECO:0000259" key="15">
    <source>
        <dbReference type="Pfam" id="PF08016"/>
    </source>
</evidence>
<dbReference type="CDD" id="cd21050">
    <property type="entry name" value="ELD_TRPML"/>
    <property type="match status" value="1"/>
</dbReference>
<feature type="domain" description="Polycystin cation channel PKD1/PKD2" evidence="15">
    <location>
        <begin position="447"/>
        <end position="579"/>
    </location>
</feature>
<evidence type="ECO:0000256" key="6">
    <source>
        <dbReference type="ARBA" id="ARBA00022753"/>
    </source>
</evidence>
<keyword evidence="10" id="KW-1015">Disulfide bond</keyword>
<reference evidence="17 18" key="1">
    <citation type="submission" date="2021-06" db="EMBL/GenBank/DDBJ databases">
        <title>Caerostris extrusa draft genome.</title>
        <authorList>
            <person name="Kono N."/>
            <person name="Arakawa K."/>
        </authorList>
    </citation>
    <scope>NUCLEOTIDE SEQUENCE [LARGE SCALE GENOMIC DNA]</scope>
</reference>
<evidence type="ECO:0000256" key="11">
    <source>
        <dbReference type="ARBA" id="ARBA00023303"/>
    </source>
</evidence>
<dbReference type="InterPro" id="IPR013122">
    <property type="entry name" value="PKD1_2_channel"/>
</dbReference>
<name>A0AAV4NQL8_CAEEX</name>
<dbReference type="Proteomes" id="UP001054945">
    <property type="component" value="Unassembled WGS sequence"/>
</dbReference>
<feature type="transmembrane region" description="Helical" evidence="14">
    <location>
        <begin position="440"/>
        <end position="463"/>
    </location>
</feature>
<evidence type="ECO:0000256" key="9">
    <source>
        <dbReference type="ARBA" id="ARBA00023136"/>
    </source>
</evidence>
<feature type="transmembrane region" description="Helical" evidence="14">
    <location>
        <begin position="360"/>
        <end position="381"/>
    </location>
</feature>
<keyword evidence="3" id="KW-0813">Transport</keyword>
<keyword evidence="4" id="KW-1003">Cell membrane</keyword>
<evidence type="ECO:0000313" key="18">
    <source>
        <dbReference type="Proteomes" id="UP001054945"/>
    </source>
</evidence>
<dbReference type="AlphaFoldDB" id="A0AAV4NQL8"/>
<gene>
    <name evidence="17" type="primary">MCOLN3</name>
    <name evidence="17" type="ORF">CEXT_1581</name>
</gene>
<comment type="catalytic activity">
    <reaction evidence="12">
        <text>Ca(2+)(in) = Ca(2+)(out)</text>
        <dbReference type="Rhea" id="RHEA:29671"/>
        <dbReference type="ChEBI" id="CHEBI:29108"/>
    </reaction>
</comment>
<feature type="transmembrane region" description="Helical" evidence="14">
    <location>
        <begin position="551"/>
        <end position="573"/>
    </location>
</feature>
<dbReference type="Gene3D" id="1.10.287.70">
    <property type="match status" value="1"/>
</dbReference>
<dbReference type="Pfam" id="PF21381">
    <property type="entry name" value="MCLN_ECD"/>
    <property type="match status" value="1"/>
</dbReference>
<dbReference type="GO" id="GO:0072345">
    <property type="term" value="F:NAADP-sensitive calcium-release channel activity"/>
    <property type="evidence" value="ECO:0007669"/>
    <property type="project" value="TreeGrafter"/>
</dbReference>
<proteinExistence type="predicted"/>
<feature type="domain" description="Mucolipin extracytosolic" evidence="16">
    <location>
        <begin position="146"/>
        <end position="337"/>
    </location>
</feature>
<keyword evidence="6" id="KW-0967">Endosome</keyword>
<dbReference type="PANTHER" id="PTHR12127">
    <property type="entry name" value="MUCOLIPIN"/>
    <property type="match status" value="1"/>
</dbReference>
<feature type="region of interest" description="Disordered" evidence="13">
    <location>
        <begin position="28"/>
        <end position="48"/>
    </location>
</feature>
<evidence type="ECO:0000256" key="10">
    <source>
        <dbReference type="ARBA" id="ARBA00023157"/>
    </source>
</evidence>
<keyword evidence="7 14" id="KW-1133">Transmembrane helix</keyword>
<feature type="transmembrane region" description="Helical" evidence="14">
    <location>
        <begin position="409"/>
        <end position="428"/>
    </location>
</feature>
<evidence type="ECO:0000256" key="1">
    <source>
        <dbReference type="ARBA" id="ARBA00004337"/>
    </source>
</evidence>